<proteinExistence type="predicted"/>
<dbReference type="OrthoDB" id="7776323at2"/>
<evidence type="ECO:0000313" key="1">
    <source>
        <dbReference type="EMBL" id="ATG47635.1"/>
    </source>
</evidence>
<gene>
    <name evidence="1" type="ORF">CEW89_08640</name>
</gene>
<dbReference type="RefSeq" id="WP_096805620.1">
    <property type="nucleotide sequence ID" value="NZ_CP022196.1"/>
</dbReference>
<dbReference type="AlphaFoldDB" id="A0A291GBR0"/>
<accession>A0A291GBR0</accession>
<protein>
    <recommendedName>
        <fullName evidence="3">DNA-binding protein</fullName>
    </recommendedName>
</protein>
<reference evidence="1 2" key="1">
    <citation type="submission" date="2017-06" db="EMBL/GenBank/DDBJ databases">
        <title>Celeribacter sp. TSPH2 complete genome sequence.</title>
        <authorList>
            <person name="Woo J.-H."/>
            <person name="Kim H.-S."/>
        </authorList>
    </citation>
    <scope>NUCLEOTIDE SEQUENCE [LARGE SCALE GENOMIC DNA]</scope>
    <source>
        <strain evidence="1 2">TSPH2</strain>
    </source>
</reference>
<dbReference type="EMBL" id="CP022196">
    <property type="protein sequence ID" value="ATG47635.1"/>
    <property type="molecule type" value="Genomic_DNA"/>
</dbReference>
<dbReference type="Proteomes" id="UP000217935">
    <property type="component" value="Chromosome"/>
</dbReference>
<organism evidence="1 2">
    <name type="scientific">Celeribacter ethanolicus</name>
    <dbReference type="NCBI Taxonomy" id="1758178"/>
    <lineage>
        <taxon>Bacteria</taxon>
        <taxon>Pseudomonadati</taxon>
        <taxon>Pseudomonadota</taxon>
        <taxon>Alphaproteobacteria</taxon>
        <taxon>Rhodobacterales</taxon>
        <taxon>Roseobacteraceae</taxon>
        <taxon>Celeribacter</taxon>
    </lineage>
</organism>
<sequence length="73" mass="7963">MQTVVDGAKTPEEWCAMLRQQGAHVSARTLRAKARETGQYLSLGRAMLLNPKHLAVLLQPEADAVPLEEGGHD</sequence>
<evidence type="ECO:0008006" key="3">
    <source>
        <dbReference type="Google" id="ProtNLM"/>
    </source>
</evidence>
<keyword evidence="2" id="KW-1185">Reference proteome</keyword>
<name>A0A291GBR0_9RHOB</name>
<dbReference type="KEGG" id="ceh:CEW89_08640"/>
<evidence type="ECO:0000313" key="2">
    <source>
        <dbReference type="Proteomes" id="UP000217935"/>
    </source>
</evidence>